<dbReference type="STRING" id="1297569.MESS2_290003"/>
<name>M5EPB8_9HYPH</name>
<evidence type="ECO:0000313" key="1">
    <source>
        <dbReference type="EMBL" id="CCV06187.1"/>
    </source>
</evidence>
<dbReference type="RefSeq" id="WP_008875122.1">
    <property type="nucleotide sequence ID" value="NZ_CAUM01000094.1"/>
</dbReference>
<reference evidence="1 2" key="1">
    <citation type="submission" date="2013-02" db="EMBL/GenBank/DDBJ databases">
        <authorList>
            <person name="Genoscope - CEA"/>
        </authorList>
    </citation>
    <scope>NUCLEOTIDE SEQUENCE [LARGE SCALE GENOMIC DNA]</scope>
    <source>
        <strain evidence="1 2">STM 2683</strain>
    </source>
</reference>
<dbReference type="Proteomes" id="UP000012062">
    <property type="component" value="Unassembled WGS sequence"/>
</dbReference>
<dbReference type="OrthoDB" id="9894929at2"/>
<keyword evidence="2" id="KW-1185">Reference proteome</keyword>
<comment type="caution">
    <text evidence="1">The sequence shown here is derived from an EMBL/GenBank/DDBJ whole genome shotgun (WGS) entry which is preliminary data.</text>
</comment>
<proteinExistence type="predicted"/>
<gene>
    <name evidence="1" type="ORF">MESS2_290003</name>
</gene>
<sequence>MATFITQPTFQRAGSQMVWFWKLGTGNAYWGYSVRAAVVLRTATLRWESLYTYIDQTGHTEVIQTNASDDMQIIFAALSSP</sequence>
<protein>
    <submittedName>
        <fullName evidence="1">Uncharacterized protein</fullName>
    </submittedName>
</protein>
<dbReference type="AlphaFoldDB" id="M5EPB8"/>
<accession>M5EPB8</accession>
<dbReference type="EMBL" id="CAUM01000094">
    <property type="protein sequence ID" value="CCV06187.1"/>
    <property type="molecule type" value="Genomic_DNA"/>
</dbReference>
<organism evidence="1 2">
    <name type="scientific">Mesorhizobium metallidurans STM 2683</name>
    <dbReference type="NCBI Taxonomy" id="1297569"/>
    <lineage>
        <taxon>Bacteria</taxon>
        <taxon>Pseudomonadati</taxon>
        <taxon>Pseudomonadota</taxon>
        <taxon>Alphaproteobacteria</taxon>
        <taxon>Hyphomicrobiales</taxon>
        <taxon>Phyllobacteriaceae</taxon>
        <taxon>Mesorhizobium</taxon>
    </lineage>
</organism>
<evidence type="ECO:0000313" key="2">
    <source>
        <dbReference type="Proteomes" id="UP000012062"/>
    </source>
</evidence>